<evidence type="ECO:0000256" key="3">
    <source>
        <dbReference type="ARBA" id="ARBA00023235"/>
    </source>
</evidence>
<keyword evidence="2" id="KW-0697">Rotamase</keyword>
<dbReference type="GO" id="GO:0016853">
    <property type="term" value="F:isomerase activity"/>
    <property type="evidence" value="ECO:0007669"/>
    <property type="project" value="UniProtKB-KW"/>
</dbReference>
<dbReference type="PROSITE" id="PS50072">
    <property type="entry name" value="CSA_PPIASE_2"/>
    <property type="match status" value="1"/>
</dbReference>
<protein>
    <recommendedName>
        <fullName evidence="1">peptidylprolyl isomerase</fullName>
        <ecNumber evidence="1">5.2.1.8</ecNumber>
    </recommendedName>
</protein>
<comment type="caution">
    <text evidence="5">The sequence shown here is derived from an EMBL/GenBank/DDBJ whole genome shotgun (WGS) entry which is preliminary data.</text>
</comment>
<dbReference type="PANTHER" id="PTHR43246">
    <property type="entry name" value="PEPTIDYL-PROLYL CIS-TRANS ISOMERASE CYP38, CHLOROPLASTIC"/>
    <property type="match status" value="1"/>
</dbReference>
<gene>
    <name evidence="5" type="ORF">EKO24_020435</name>
</gene>
<keyword evidence="3 5" id="KW-0413">Isomerase</keyword>
<reference evidence="5 6" key="1">
    <citation type="journal article" date="2019" name="Antonie Van Leeuwenhoek">
        <title>Description of 'Ca. Methylobacter oryzae' KRF1, a novel species from the environmentally important Methylobacter clade 2.</title>
        <authorList>
            <person name="Khatri K."/>
            <person name="Mohite J.A."/>
            <person name="Pandit P.S."/>
            <person name="Bahulikar R."/>
            <person name="Rahalkar M.C."/>
        </authorList>
    </citation>
    <scope>NUCLEOTIDE SEQUENCE [LARGE SCALE GENOMIC DNA]</scope>
    <source>
        <strain evidence="5 6">KRF1</strain>
    </source>
</reference>
<name>A0ABY3C8I0_9GAMM</name>
<dbReference type="Gene3D" id="2.40.100.10">
    <property type="entry name" value="Cyclophilin-like"/>
    <property type="match status" value="1"/>
</dbReference>
<dbReference type="InterPro" id="IPR029000">
    <property type="entry name" value="Cyclophilin-like_dom_sf"/>
</dbReference>
<dbReference type="Pfam" id="PF00160">
    <property type="entry name" value="Pro_isomerase"/>
    <property type="match status" value="1"/>
</dbReference>
<evidence type="ECO:0000259" key="4">
    <source>
        <dbReference type="PROSITE" id="PS50072"/>
    </source>
</evidence>
<dbReference type="RefSeq" id="WP_127028818.1">
    <property type="nucleotide sequence ID" value="NZ_RYFG02000120.1"/>
</dbReference>
<keyword evidence="6" id="KW-1185">Reference proteome</keyword>
<dbReference type="InterPro" id="IPR044665">
    <property type="entry name" value="E_coli_cyclophilin_A-like"/>
</dbReference>
<dbReference type="EMBL" id="RYFG02000120">
    <property type="protein sequence ID" value="TRW89990.1"/>
    <property type="molecule type" value="Genomic_DNA"/>
</dbReference>
<dbReference type="Proteomes" id="UP000733744">
    <property type="component" value="Unassembled WGS sequence"/>
</dbReference>
<dbReference type="PRINTS" id="PR00153">
    <property type="entry name" value="CSAPPISMRASE"/>
</dbReference>
<sequence>MSIIQRMKLSFTKLVLAFLLFFPVVGSTTVVRMQTSLGVIDVQLFDSAAPLTVANFLSYVDSGAYNRSFIHRSMKSFIIQGGGYVWDGSTNNTVKTIPSGTPVVNEFSPSRSNLRGTIAMAKLGGDPNSATNQWFFNLADNSANLDSQNGGFTVFGQVVGKGMAAVDAIAALQVVNGGGTNGVFSNLPLISIPATGTSIKESNLVMINSVTSNHSKLESDSDRVFAYLEGLYPEYLSPANSFPTGSVLSPVSSASSTSGIYYYRYYPTTKSYIATANGTVYYLGSASQNQIMSLGSLSDYLAAAAAKGY</sequence>
<evidence type="ECO:0000313" key="6">
    <source>
        <dbReference type="Proteomes" id="UP000733744"/>
    </source>
</evidence>
<dbReference type="InterPro" id="IPR002130">
    <property type="entry name" value="Cyclophilin-type_PPIase_dom"/>
</dbReference>
<feature type="domain" description="PPIase cyclophilin-type" evidence="4">
    <location>
        <begin position="27"/>
        <end position="204"/>
    </location>
</feature>
<accession>A0ABY3C8I0</accession>
<proteinExistence type="predicted"/>
<dbReference type="EC" id="5.2.1.8" evidence="1"/>
<organism evidence="5 6">
    <name type="scientific">Candidatus Methylobacter oryzae</name>
    <dbReference type="NCBI Taxonomy" id="2497749"/>
    <lineage>
        <taxon>Bacteria</taxon>
        <taxon>Pseudomonadati</taxon>
        <taxon>Pseudomonadota</taxon>
        <taxon>Gammaproteobacteria</taxon>
        <taxon>Methylococcales</taxon>
        <taxon>Methylococcaceae</taxon>
        <taxon>Methylobacter</taxon>
    </lineage>
</organism>
<evidence type="ECO:0000256" key="2">
    <source>
        <dbReference type="ARBA" id="ARBA00023110"/>
    </source>
</evidence>
<evidence type="ECO:0000256" key="1">
    <source>
        <dbReference type="ARBA" id="ARBA00013194"/>
    </source>
</evidence>
<dbReference type="SUPFAM" id="SSF50891">
    <property type="entry name" value="Cyclophilin-like"/>
    <property type="match status" value="1"/>
</dbReference>
<evidence type="ECO:0000313" key="5">
    <source>
        <dbReference type="EMBL" id="TRW89990.1"/>
    </source>
</evidence>